<dbReference type="InterPro" id="IPR007956">
    <property type="entry name" value="Malonyl_CoA_deC_C"/>
</dbReference>
<evidence type="ECO:0000313" key="5">
    <source>
        <dbReference type="Proteomes" id="UP000292939"/>
    </source>
</evidence>
<feature type="domain" description="Malonyl-CoA decarboxylase N-terminal" evidence="3">
    <location>
        <begin position="121"/>
        <end position="208"/>
    </location>
</feature>
<dbReference type="InterPro" id="IPR038917">
    <property type="entry name" value="Malonyl_CoA_deC"/>
</dbReference>
<dbReference type="InterPro" id="IPR038351">
    <property type="entry name" value="MCD_N_sf"/>
</dbReference>
<organism evidence="4 5">
    <name type="scientific">Hylemonella gracilis</name>
    <dbReference type="NCBI Taxonomy" id="80880"/>
    <lineage>
        <taxon>Bacteria</taxon>
        <taxon>Pseudomonadati</taxon>
        <taxon>Pseudomonadota</taxon>
        <taxon>Betaproteobacteria</taxon>
        <taxon>Burkholderiales</taxon>
        <taxon>Comamonadaceae</taxon>
        <taxon>Hylemonella</taxon>
    </lineage>
</organism>
<evidence type="ECO:0000259" key="2">
    <source>
        <dbReference type="Pfam" id="PF05292"/>
    </source>
</evidence>
<dbReference type="Proteomes" id="UP000292939">
    <property type="component" value="Chromosome"/>
</dbReference>
<dbReference type="InterPro" id="IPR035372">
    <property type="entry name" value="MCD_N"/>
</dbReference>
<evidence type="ECO:0000256" key="1">
    <source>
        <dbReference type="SAM" id="MobiDB-lite"/>
    </source>
</evidence>
<feature type="region of interest" description="Disordered" evidence="1">
    <location>
        <begin position="22"/>
        <end position="50"/>
    </location>
</feature>
<dbReference type="InterPro" id="IPR042303">
    <property type="entry name" value="Malonyl_CoA_deC_C_sf"/>
</dbReference>
<feature type="domain" description="Malonyl-CoA decarboxylase C-terminal" evidence="2">
    <location>
        <begin position="211"/>
        <end position="466"/>
    </location>
</feature>
<dbReference type="KEGG" id="hgr:DW355_15410"/>
<dbReference type="Pfam" id="PF17408">
    <property type="entry name" value="MCD_N"/>
    <property type="match status" value="1"/>
</dbReference>
<dbReference type="Gene3D" id="1.20.140.90">
    <property type="entry name" value="Malonyl-CoA decarboxylase, oligemerization domain"/>
    <property type="match status" value="1"/>
</dbReference>
<dbReference type="RefSeq" id="WP_131281400.1">
    <property type="nucleotide sequence ID" value="NZ_CP031395.1"/>
</dbReference>
<evidence type="ECO:0000259" key="3">
    <source>
        <dbReference type="Pfam" id="PF17408"/>
    </source>
</evidence>
<feature type="compositionally biased region" description="Basic and acidic residues" evidence="1">
    <location>
        <begin position="39"/>
        <end position="50"/>
    </location>
</feature>
<dbReference type="AlphaFoldDB" id="A0A4P6UKN1"/>
<dbReference type="GO" id="GO:0050080">
    <property type="term" value="F:malonyl-CoA decarboxylase activity"/>
    <property type="evidence" value="ECO:0007669"/>
    <property type="project" value="InterPro"/>
</dbReference>
<gene>
    <name evidence="4" type="ORF">DW355_15410</name>
</gene>
<dbReference type="OrthoDB" id="5292736at2"/>
<dbReference type="GO" id="GO:0006633">
    <property type="term" value="P:fatty acid biosynthetic process"/>
    <property type="evidence" value="ECO:0007669"/>
    <property type="project" value="InterPro"/>
</dbReference>
<dbReference type="PANTHER" id="PTHR28641">
    <property type="match status" value="1"/>
</dbReference>
<dbReference type="Gene3D" id="3.40.630.150">
    <property type="entry name" value="Malonyl-CoA decarboxylase, catalytic domain"/>
    <property type="match status" value="1"/>
</dbReference>
<evidence type="ECO:0000313" key="4">
    <source>
        <dbReference type="EMBL" id="QBK05928.1"/>
    </source>
</evidence>
<sequence length="496" mass="56452">MNTASWISRQVTRLLPIVQPNRWASKGGGNARAGMDSDPASRDHAQVERSTRDRLAANLRHKAEAMSPRMLRRTLEELRDTIDPRISEVEGGRRAQVLIQSYTRATIERRRDMWLLMSEMFTADPEKIKTAQAKFAAAVGTPDEAAAEVQYRRATVSPRRRLLQRFSVLPEGIRFLVDVRAEMQPWLKQDKRLQALDVEMEYMFSTWFDVGFLELRRISWDSPASLVEKLIKYEAVHDIRSWDDVKNRLDSDRRCYGFFHPRLPDEPLIFVEVALIEHMAESITPLLDEKAAAADLDKATWAIFYSISNTQNGLRGVSFGDSLIKRVVETLSSEFPRLKHFSTLSPIPGLRKWLGQNAQRLLAITPEKDRIELGRAAGFEPPTAAHLLRALEHVATLDARSPLRRWLLQCAAQYLGHELIEGKPVDPVARFHLGNGARVERLNWLGDPSAKGLQQSYGLMVNYLYDLKRLDRNRAQLAEGGIAVAGAIEELQFRVQ</sequence>
<protein>
    <submittedName>
        <fullName evidence="4">Malonyl-CoA decarboxylase</fullName>
    </submittedName>
</protein>
<accession>A0A4P6UKN1</accession>
<reference evidence="4 5" key="1">
    <citation type="submission" date="2018-07" db="EMBL/GenBank/DDBJ databases">
        <title>Exploring interactions and the metabolic potential of the ultra-small soil bacteria Hylemonella gracilis.</title>
        <authorList>
            <person name="Tyc O."/>
            <person name="Kulkarni P."/>
            <person name="Gawehns F."/>
            <person name="Hundscheid M."/>
            <person name="Zweers H."/>
            <person name="Garbeva P."/>
        </authorList>
    </citation>
    <scope>NUCLEOTIDE SEQUENCE [LARGE SCALE GENOMIC DNA]</scope>
    <source>
        <strain evidence="4 5">NS1</strain>
    </source>
</reference>
<name>A0A4P6UKN1_9BURK</name>
<dbReference type="PANTHER" id="PTHR28641:SF1">
    <property type="entry name" value="MALONYL-COA DECARBOXYLASE, MITOCHONDRIAL"/>
    <property type="match status" value="1"/>
</dbReference>
<proteinExistence type="predicted"/>
<dbReference type="Pfam" id="PF05292">
    <property type="entry name" value="MCD"/>
    <property type="match status" value="1"/>
</dbReference>
<dbReference type="EMBL" id="CP031395">
    <property type="protein sequence ID" value="QBK05928.1"/>
    <property type="molecule type" value="Genomic_DNA"/>
</dbReference>